<dbReference type="AlphaFoldDB" id="A0AAV9HGA3"/>
<reference evidence="3" key="1">
    <citation type="journal article" date="2023" name="Mol. Phylogenet. Evol.">
        <title>Genome-scale phylogeny and comparative genomics of the fungal order Sordariales.</title>
        <authorList>
            <person name="Hensen N."/>
            <person name="Bonometti L."/>
            <person name="Westerberg I."/>
            <person name="Brannstrom I.O."/>
            <person name="Guillou S."/>
            <person name="Cros-Aarteil S."/>
            <person name="Calhoun S."/>
            <person name="Haridas S."/>
            <person name="Kuo A."/>
            <person name="Mondo S."/>
            <person name="Pangilinan J."/>
            <person name="Riley R."/>
            <person name="LaButti K."/>
            <person name="Andreopoulos B."/>
            <person name="Lipzen A."/>
            <person name="Chen C."/>
            <person name="Yan M."/>
            <person name="Daum C."/>
            <person name="Ng V."/>
            <person name="Clum A."/>
            <person name="Steindorff A."/>
            <person name="Ohm R.A."/>
            <person name="Martin F."/>
            <person name="Silar P."/>
            <person name="Natvig D.O."/>
            <person name="Lalanne C."/>
            <person name="Gautier V."/>
            <person name="Ament-Velasquez S.L."/>
            <person name="Kruys A."/>
            <person name="Hutchinson M.I."/>
            <person name="Powell A.J."/>
            <person name="Barry K."/>
            <person name="Miller A.N."/>
            <person name="Grigoriev I.V."/>
            <person name="Debuchy R."/>
            <person name="Gladieux P."/>
            <person name="Hiltunen Thoren M."/>
            <person name="Johannesson H."/>
        </authorList>
    </citation>
    <scope>NUCLEOTIDE SEQUENCE</scope>
    <source>
        <strain evidence="3">PSN324</strain>
    </source>
</reference>
<dbReference type="Pfam" id="PF02116">
    <property type="entry name" value="STE2"/>
    <property type="match status" value="1"/>
</dbReference>
<dbReference type="PANTHER" id="PTHR28009">
    <property type="entry name" value="PHEROMONE ALPHA FACTOR RECEPTOR"/>
    <property type="match status" value="1"/>
</dbReference>
<dbReference type="PANTHER" id="PTHR28009:SF1">
    <property type="entry name" value="PHEROMONE ALPHA FACTOR RECEPTOR"/>
    <property type="match status" value="1"/>
</dbReference>
<dbReference type="GO" id="GO:0004932">
    <property type="term" value="F:mating-type factor pheromone receptor activity"/>
    <property type="evidence" value="ECO:0007669"/>
    <property type="project" value="InterPro"/>
</dbReference>
<dbReference type="CDD" id="cd14939">
    <property type="entry name" value="7tmD_STE2"/>
    <property type="match status" value="1"/>
</dbReference>
<keyword evidence="2" id="KW-0472">Membrane</keyword>
<dbReference type="Proteomes" id="UP001321749">
    <property type="component" value="Unassembled WGS sequence"/>
</dbReference>
<gene>
    <name evidence="3" type="ORF">QBC42DRAFT_182685</name>
</gene>
<feature type="transmembrane region" description="Helical" evidence="2">
    <location>
        <begin position="56"/>
        <end position="75"/>
    </location>
</feature>
<feature type="transmembrane region" description="Helical" evidence="2">
    <location>
        <begin position="211"/>
        <end position="232"/>
    </location>
</feature>
<evidence type="ECO:0000256" key="1">
    <source>
        <dbReference type="SAM" id="MobiDB-lite"/>
    </source>
</evidence>
<keyword evidence="4" id="KW-1185">Reference proteome</keyword>
<evidence type="ECO:0000313" key="3">
    <source>
        <dbReference type="EMBL" id="KAK4459723.1"/>
    </source>
</evidence>
<dbReference type="GO" id="GO:0000750">
    <property type="term" value="P:pheromone-dependent signal transduction involved in conjugation with cellular fusion"/>
    <property type="evidence" value="ECO:0007669"/>
    <property type="project" value="TreeGrafter"/>
</dbReference>
<feature type="transmembrane region" description="Helical" evidence="2">
    <location>
        <begin position="130"/>
        <end position="153"/>
    </location>
</feature>
<evidence type="ECO:0000256" key="2">
    <source>
        <dbReference type="SAM" id="Phobius"/>
    </source>
</evidence>
<feature type="compositionally biased region" description="Basic and acidic residues" evidence="1">
    <location>
        <begin position="360"/>
        <end position="371"/>
    </location>
</feature>
<dbReference type="InterPro" id="IPR000366">
    <property type="entry name" value="GPCR_STE2"/>
</dbReference>
<feature type="transmembrane region" description="Helical" evidence="2">
    <location>
        <begin position="165"/>
        <end position="191"/>
    </location>
</feature>
<dbReference type="InterPro" id="IPR027458">
    <property type="entry name" value="STE2_TM1-TM2_sf"/>
</dbReference>
<feature type="transmembrane region" description="Helical" evidence="2">
    <location>
        <begin position="87"/>
        <end position="110"/>
    </location>
</feature>
<name>A0AAV9HGA3_9PEZI</name>
<proteinExistence type="predicted"/>
<organism evidence="3 4">
    <name type="scientific">Cladorrhinum samala</name>
    <dbReference type="NCBI Taxonomy" id="585594"/>
    <lineage>
        <taxon>Eukaryota</taxon>
        <taxon>Fungi</taxon>
        <taxon>Dikarya</taxon>
        <taxon>Ascomycota</taxon>
        <taxon>Pezizomycotina</taxon>
        <taxon>Sordariomycetes</taxon>
        <taxon>Sordariomycetidae</taxon>
        <taxon>Sordariales</taxon>
        <taxon>Podosporaceae</taxon>
        <taxon>Cladorrhinum</taxon>
    </lineage>
</organism>
<dbReference type="EMBL" id="MU865029">
    <property type="protein sequence ID" value="KAK4459723.1"/>
    <property type="molecule type" value="Genomic_DNA"/>
</dbReference>
<dbReference type="GO" id="GO:0038038">
    <property type="term" value="C:G protein-coupled receptor homodimeric complex"/>
    <property type="evidence" value="ECO:0007669"/>
    <property type="project" value="TreeGrafter"/>
</dbReference>
<reference evidence="3" key="2">
    <citation type="submission" date="2023-06" db="EMBL/GenBank/DDBJ databases">
        <authorList>
            <consortium name="Lawrence Berkeley National Laboratory"/>
            <person name="Mondo S.J."/>
            <person name="Hensen N."/>
            <person name="Bonometti L."/>
            <person name="Westerberg I."/>
            <person name="Brannstrom I.O."/>
            <person name="Guillou S."/>
            <person name="Cros-Aarteil S."/>
            <person name="Calhoun S."/>
            <person name="Haridas S."/>
            <person name="Kuo A."/>
            <person name="Pangilinan J."/>
            <person name="Riley R."/>
            <person name="Labutti K."/>
            <person name="Andreopoulos B."/>
            <person name="Lipzen A."/>
            <person name="Chen C."/>
            <person name="Yanf M."/>
            <person name="Daum C."/>
            <person name="Ng V."/>
            <person name="Clum A."/>
            <person name="Steindorff A."/>
            <person name="Ohm R."/>
            <person name="Martin F."/>
            <person name="Silar P."/>
            <person name="Natvig D."/>
            <person name="Lalanne C."/>
            <person name="Gautier V."/>
            <person name="Ament-Velasquez S.L."/>
            <person name="Kruys A."/>
            <person name="Hutchinson M.I."/>
            <person name="Powell A.J."/>
            <person name="Barry K."/>
            <person name="Miller A.N."/>
            <person name="Grigoriev I.V."/>
            <person name="Debuchy R."/>
            <person name="Gladieux P."/>
            <person name="Thoren M.H."/>
            <person name="Johannesson H."/>
        </authorList>
    </citation>
    <scope>NUCLEOTIDE SEQUENCE</scope>
    <source>
        <strain evidence="3">PSN324</strain>
    </source>
</reference>
<keyword evidence="2" id="KW-0812">Transmembrane</keyword>
<protein>
    <submittedName>
        <fullName evidence="3">Fungal pheromone mating factor STE2 GPCR-domain-containing protein</fullName>
    </submittedName>
</protein>
<feature type="transmembrane region" description="Helical" evidence="2">
    <location>
        <begin position="253"/>
        <end position="274"/>
    </location>
</feature>
<feature type="region of interest" description="Disordered" evidence="1">
    <location>
        <begin position="345"/>
        <end position="371"/>
    </location>
</feature>
<feature type="region of interest" description="Disordered" evidence="1">
    <location>
        <begin position="399"/>
        <end position="419"/>
    </location>
</feature>
<dbReference type="Gene3D" id="1.10.287.920">
    <property type="entry name" value="Pheromone alpha factor receptor"/>
    <property type="match status" value="1"/>
</dbReference>
<keyword evidence="2" id="KW-1133">Transmembrane helix</keyword>
<comment type="caution">
    <text evidence="3">The sequence shown here is derived from an EMBL/GenBank/DDBJ whole genome shotgun (WGS) entry which is preliminary data.</text>
</comment>
<sequence>MSSNNNTQGAPPGPGGAPFDPLNQVIFILGPDGTTKIPLTPAIISSFYADASSLSILYGTQIGACFMMLAVLLAMTPRVRFRRAPTVISILALTLNMIRMVLLAIFFPSAWLNFYALFTMDYSFVPRADYVTFMTATALSIPVTMLIMAALVVQAWSMIQLWQPVYKWSAAILSLALVFLTIGFNFAGSVIQAKSILDASSPIAYIWVRKAYLALITTSISWFCFLFNVRLVMHMWSNRSILPSLKGLKAMDVLVITNGILMFVPVIFAGLEWAQFTNFESASLTQTSVIVALPLGTLVAQRLAAPTWFGSNQPSGISPSYAAGFNPAGSTNGTGRPLLVSSGSAHRQAQHVGVTSRVVAEPHRRESEMTEKGIRVHHREGGLGLESGVRVERRVEVHEERAGGAISTGSASPTTSTGP</sequence>
<dbReference type="PRINTS" id="PR00250">
    <property type="entry name" value="GPCRSTE2"/>
</dbReference>
<accession>A0AAV9HGA3</accession>
<feature type="compositionally biased region" description="Low complexity" evidence="1">
    <location>
        <begin position="403"/>
        <end position="419"/>
    </location>
</feature>
<evidence type="ECO:0000313" key="4">
    <source>
        <dbReference type="Proteomes" id="UP001321749"/>
    </source>
</evidence>